<keyword evidence="2" id="KW-1185">Reference proteome</keyword>
<evidence type="ECO:0008006" key="3">
    <source>
        <dbReference type="Google" id="ProtNLM"/>
    </source>
</evidence>
<accession>A0A1C3NT43</accession>
<organism evidence="1 2">
    <name type="scientific">Candidatus Protofrankia californiensis</name>
    <dbReference type="NCBI Taxonomy" id="1839754"/>
    <lineage>
        <taxon>Bacteria</taxon>
        <taxon>Bacillati</taxon>
        <taxon>Actinomycetota</taxon>
        <taxon>Actinomycetes</taxon>
        <taxon>Frankiales</taxon>
        <taxon>Frankiaceae</taxon>
        <taxon>Protofrankia</taxon>
    </lineage>
</organism>
<dbReference type="EMBL" id="FLUV01000105">
    <property type="protein sequence ID" value="SBW17522.1"/>
    <property type="molecule type" value="Genomic_DNA"/>
</dbReference>
<dbReference type="AlphaFoldDB" id="A0A1C3NT43"/>
<dbReference type="Proteomes" id="UP000199013">
    <property type="component" value="Unassembled WGS sequence"/>
</dbReference>
<dbReference type="InterPro" id="IPR010310">
    <property type="entry name" value="T7SS_ESAT-6-like"/>
</dbReference>
<dbReference type="SUPFAM" id="SSF140453">
    <property type="entry name" value="EsxAB dimer-like"/>
    <property type="match status" value="1"/>
</dbReference>
<dbReference type="InterPro" id="IPR036689">
    <property type="entry name" value="ESAT-6-like_sf"/>
</dbReference>
<reference evidence="2" key="1">
    <citation type="submission" date="2016-02" db="EMBL/GenBank/DDBJ databases">
        <authorList>
            <person name="Wibberg D."/>
        </authorList>
    </citation>
    <scope>NUCLEOTIDE SEQUENCE [LARGE SCALE GENOMIC DNA]</scope>
</reference>
<protein>
    <recommendedName>
        <fullName evidence="3">WXG100 family type VII secretion target</fullName>
    </recommendedName>
</protein>
<evidence type="ECO:0000313" key="2">
    <source>
        <dbReference type="Proteomes" id="UP000199013"/>
    </source>
</evidence>
<proteinExistence type="predicted"/>
<dbReference type="Pfam" id="PF06013">
    <property type="entry name" value="WXG100"/>
    <property type="match status" value="1"/>
</dbReference>
<evidence type="ECO:0000313" key="1">
    <source>
        <dbReference type="EMBL" id="SBW17522.1"/>
    </source>
</evidence>
<gene>
    <name evidence="1" type="ORF">FDG2_0254</name>
</gene>
<sequence length="122" mass="12474">MKTMTGTPGMGQVHATQAQLNSMASKCEETGQSIASGMAQLIDRIQALSGAGMAGRANVALQDVSFQLNEGLTKILNALDELAGKMSSASSQYGVHDDDAAQEIRAAAAATGDSSVMSVLRG</sequence>
<dbReference type="Gene3D" id="1.10.287.1060">
    <property type="entry name" value="ESAT-6-like"/>
    <property type="match status" value="1"/>
</dbReference>
<name>A0A1C3NT43_9ACTN</name>